<keyword evidence="2" id="KW-1185">Reference proteome</keyword>
<comment type="caution">
    <text evidence="1">The sequence shown here is derived from an EMBL/GenBank/DDBJ whole genome shotgun (WGS) entry which is preliminary data.</text>
</comment>
<name>A0ABQ5ZEY2_9HYPH</name>
<dbReference type="EMBL" id="BSOP01000015">
    <property type="protein sequence ID" value="GLR50616.1"/>
    <property type="molecule type" value="Genomic_DNA"/>
</dbReference>
<evidence type="ECO:0000313" key="2">
    <source>
        <dbReference type="Proteomes" id="UP001156702"/>
    </source>
</evidence>
<organism evidence="1 2">
    <name type="scientific">Shinella yambaruensis</name>
    <dbReference type="NCBI Taxonomy" id="415996"/>
    <lineage>
        <taxon>Bacteria</taxon>
        <taxon>Pseudomonadati</taxon>
        <taxon>Pseudomonadota</taxon>
        <taxon>Alphaproteobacteria</taxon>
        <taxon>Hyphomicrobiales</taxon>
        <taxon>Rhizobiaceae</taxon>
        <taxon>Shinella</taxon>
    </lineage>
</organism>
<gene>
    <name evidence="1" type="ORF">GCM10007923_18230</name>
</gene>
<proteinExistence type="predicted"/>
<sequence length="174" mass="19190">MDADQRIGALALDKVAGALDNGLRAAAGVGRQKLYLPAKYAAFFVELRRRENGAVLAGWPPDRIRALKGNQQPDPDGLTLARRERFVSTRVLRKRKRTPGSLWQTRGGRAAHPYAAGATGQGEIERHGILPFLFFAPPQTHAPQCRIVNVLFSLAPAYAAGQKHYIYSFRLNNC</sequence>
<dbReference type="Proteomes" id="UP001156702">
    <property type="component" value="Unassembled WGS sequence"/>
</dbReference>
<protein>
    <submittedName>
        <fullName evidence="1">Uncharacterized protein</fullName>
    </submittedName>
</protein>
<reference evidence="2" key="1">
    <citation type="journal article" date="2019" name="Int. J. Syst. Evol. Microbiol.">
        <title>The Global Catalogue of Microorganisms (GCM) 10K type strain sequencing project: providing services to taxonomists for standard genome sequencing and annotation.</title>
        <authorList>
            <consortium name="The Broad Institute Genomics Platform"/>
            <consortium name="The Broad Institute Genome Sequencing Center for Infectious Disease"/>
            <person name="Wu L."/>
            <person name="Ma J."/>
        </authorList>
    </citation>
    <scope>NUCLEOTIDE SEQUENCE [LARGE SCALE GENOMIC DNA]</scope>
    <source>
        <strain evidence="2">NBRC 102122</strain>
    </source>
</reference>
<evidence type="ECO:0000313" key="1">
    <source>
        <dbReference type="EMBL" id="GLR50616.1"/>
    </source>
</evidence>
<accession>A0ABQ5ZEY2</accession>